<evidence type="ECO:0000313" key="2">
    <source>
        <dbReference type="EMBL" id="QDV22062.1"/>
    </source>
</evidence>
<organism evidence="2 3">
    <name type="scientific">Aureliella helgolandensis</name>
    <dbReference type="NCBI Taxonomy" id="2527968"/>
    <lineage>
        <taxon>Bacteria</taxon>
        <taxon>Pseudomonadati</taxon>
        <taxon>Planctomycetota</taxon>
        <taxon>Planctomycetia</taxon>
        <taxon>Pirellulales</taxon>
        <taxon>Pirellulaceae</taxon>
        <taxon>Aureliella</taxon>
    </lineage>
</organism>
<dbReference type="Pfam" id="PF12697">
    <property type="entry name" value="Abhydrolase_6"/>
    <property type="match status" value="1"/>
</dbReference>
<reference evidence="2 3" key="1">
    <citation type="submission" date="2019-02" db="EMBL/GenBank/DDBJ databases">
        <title>Deep-cultivation of Planctomycetes and their phenomic and genomic characterization uncovers novel biology.</title>
        <authorList>
            <person name="Wiegand S."/>
            <person name="Jogler M."/>
            <person name="Boedeker C."/>
            <person name="Pinto D."/>
            <person name="Vollmers J."/>
            <person name="Rivas-Marin E."/>
            <person name="Kohn T."/>
            <person name="Peeters S.H."/>
            <person name="Heuer A."/>
            <person name="Rast P."/>
            <person name="Oberbeckmann S."/>
            <person name="Bunk B."/>
            <person name="Jeske O."/>
            <person name="Meyerdierks A."/>
            <person name="Storesund J.E."/>
            <person name="Kallscheuer N."/>
            <person name="Luecker S."/>
            <person name="Lage O.M."/>
            <person name="Pohl T."/>
            <person name="Merkel B.J."/>
            <person name="Hornburger P."/>
            <person name="Mueller R.-W."/>
            <person name="Bruemmer F."/>
            <person name="Labrenz M."/>
            <person name="Spormann A.M."/>
            <person name="Op den Camp H."/>
            <person name="Overmann J."/>
            <person name="Amann R."/>
            <person name="Jetten M.S.M."/>
            <person name="Mascher T."/>
            <person name="Medema M.H."/>
            <person name="Devos D.P."/>
            <person name="Kaster A.-K."/>
            <person name="Ovreas L."/>
            <person name="Rohde M."/>
            <person name="Galperin M.Y."/>
            <person name="Jogler C."/>
        </authorList>
    </citation>
    <scope>NUCLEOTIDE SEQUENCE [LARGE SCALE GENOMIC DNA]</scope>
    <source>
        <strain evidence="2 3">Q31a</strain>
    </source>
</reference>
<dbReference type="InterPro" id="IPR029058">
    <property type="entry name" value="AB_hydrolase_fold"/>
</dbReference>
<keyword evidence="2" id="KW-0378">Hydrolase</keyword>
<dbReference type="PANTHER" id="PTHR37946:SF1">
    <property type="entry name" value="SLL1969 PROTEIN"/>
    <property type="match status" value="1"/>
</dbReference>
<gene>
    <name evidence="2" type="ORF">Q31a_03410</name>
</gene>
<dbReference type="InterPro" id="IPR000073">
    <property type="entry name" value="AB_hydrolase_1"/>
</dbReference>
<dbReference type="Gene3D" id="3.40.50.1820">
    <property type="entry name" value="alpha/beta hydrolase"/>
    <property type="match status" value="1"/>
</dbReference>
<dbReference type="RefSeq" id="WP_145073007.1">
    <property type="nucleotide sequence ID" value="NZ_CP036298.1"/>
</dbReference>
<dbReference type="Proteomes" id="UP000318017">
    <property type="component" value="Chromosome"/>
</dbReference>
<evidence type="ECO:0000259" key="1">
    <source>
        <dbReference type="Pfam" id="PF12697"/>
    </source>
</evidence>
<dbReference type="GO" id="GO:0016787">
    <property type="term" value="F:hydrolase activity"/>
    <property type="evidence" value="ECO:0007669"/>
    <property type="project" value="UniProtKB-KW"/>
</dbReference>
<dbReference type="SUPFAM" id="SSF53474">
    <property type="entry name" value="alpha/beta-Hydrolases"/>
    <property type="match status" value="1"/>
</dbReference>
<dbReference type="EMBL" id="CP036298">
    <property type="protein sequence ID" value="QDV22062.1"/>
    <property type="molecule type" value="Genomic_DNA"/>
</dbReference>
<dbReference type="AlphaFoldDB" id="A0A518G0C7"/>
<evidence type="ECO:0000313" key="3">
    <source>
        <dbReference type="Proteomes" id="UP000318017"/>
    </source>
</evidence>
<accession>A0A518G0C7</accession>
<keyword evidence="3" id="KW-1185">Reference proteome</keyword>
<protein>
    <submittedName>
        <fullName evidence="2">Alpha/beta hydrolase family protein</fullName>
    </submittedName>
</protein>
<dbReference type="OrthoDB" id="556502at2"/>
<dbReference type="KEGG" id="ahel:Q31a_03410"/>
<name>A0A518G0C7_9BACT</name>
<dbReference type="PANTHER" id="PTHR37946">
    <property type="entry name" value="SLL1969 PROTEIN"/>
    <property type="match status" value="1"/>
</dbReference>
<proteinExistence type="predicted"/>
<sequence length="212" mass="23506">MTTPPTECVILLHGLGGHRWLMQPLARRIHKAGYQVQLWGYRSFLSDTATHAQHFASWLSQLALNATCTRIHIVAHSLGSIVTRLALLHHVPQNPRLAELIGRTVMICPPNHGSHAARRLTPWVGWLSRPLVELSDSPHSLVRSLPEDLALRHAIGIIRASRDYVVSPGSTELQGVTQYTTIPATHSSVLFSRRTAEQTLHLLSTGKFLPNS</sequence>
<feature type="domain" description="AB hydrolase-1" evidence="1">
    <location>
        <begin position="9"/>
        <end position="136"/>
    </location>
</feature>